<sequence length="137" mass="16154">MKRLKQGTRQLSSMKRPNTRSKYNNKKTTIDGFTFDSKAEAAYYGHLKLLKKAGEVESFKLQPRYLLQESFRKNGKSHQKIEYVADFEVLYADGHTEIIDIKGVKTEAFKLKQKLFERKYMDSIKCLKYKRRGFVEV</sequence>
<dbReference type="RefSeq" id="WP_185540186.1">
    <property type="nucleotide sequence ID" value="NZ_JAARZA010000002.1"/>
</dbReference>
<evidence type="ECO:0000256" key="1">
    <source>
        <dbReference type="SAM" id="MobiDB-lite"/>
    </source>
</evidence>
<organism evidence="2 3">
    <name type="scientific">Listeria booriae</name>
    <dbReference type="NCBI Taxonomy" id="1552123"/>
    <lineage>
        <taxon>Bacteria</taxon>
        <taxon>Bacillati</taxon>
        <taxon>Bacillota</taxon>
        <taxon>Bacilli</taxon>
        <taxon>Bacillales</taxon>
        <taxon>Listeriaceae</taxon>
        <taxon>Listeria</taxon>
    </lineage>
</organism>
<dbReference type="InterPro" id="IPR009414">
    <property type="entry name" value="DUF1064"/>
</dbReference>
<gene>
    <name evidence="2" type="ORF">HCB35_04755</name>
</gene>
<evidence type="ECO:0000313" key="3">
    <source>
        <dbReference type="Proteomes" id="UP000553016"/>
    </source>
</evidence>
<feature type="compositionally biased region" description="Polar residues" evidence="1">
    <location>
        <begin position="7"/>
        <end position="16"/>
    </location>
</feature>
<reference evidence="2 3" key="1">
    <citation type="submission" date="2020-03" db="EMBL/GenBank/DDBJ databases">
        <title>Soil Listeria distribution.</title>
        <authorList>
            <person name="Liao J."/>
            <person name="Wiedmann M."/>
        </authorList>
    </citation>
    <scope>NUCLEOTIDE SEQUENCE [LARGE SCALE GENOMIC DNA]</scope>
    <source>
        <strain evidence="2 3">FSL L7-0149</strain>
    </source>
</reference>
<dbReference type="Pfam" id="PF06356">
    <property type="entry name" value="DUF1064"/>
    <property type="match status" value="1"/>
</dbReference>
<feature type="region of interest" description="Disordered" evidence="1">
    <location>
        <begin position="1"/>
        <end position="25"/>
    </location>
</feature>
<protein>
    <submittedName>
        <fullName evidence="2">DUF1064 domain-containing protein</fullName>
    </submittedName>
</protein>
<dbReference type="EMBL" id="JAARZA010000002">
    <property type="protein sequence ID" value="MBC2239775.1"/>
    <property type="molecule type" value="Genomic_DNA"/>
</dbReference>
<name>A0A842EX56_9LIST</name>
<dbReference type="AlphaFoldDB" id="A0A842EX56"/>
<comment type="caution">
    <text evidence="2">The sequence shown here is derived from an EMBL/GenBank/DDBJ whole genome shotgun (WGS) entry which is preliminary data.</text>
</comment>
<accession>A0A842EX56</accession>
<dbReference type="Proteomes" id="UP000553016">
    <property type="component" value="Unassembled WGS sequence"/>
</dbReference>
<evidence type="ECO:0000313" key="2">
    <source>
        <dbReference type="EMBL" id="MBC2239775.1"/>
    </source>
</evidence>
<proteinExistence type="predicted"/>